<dbReference type="AlphaFoldDB" id="A0A1N7LAI0"/>
<evidence type="ECO:0000313" key="1">
    <source>
        <dbReference type="EMBL" id="SIS70862.1"/>
    </source>
</evidence>
<sequence>MKRKIGLIICLIIVLIFFLLMNRIDKQSFAKELAEEECVLVVQNPPLLYTSVSFKVEGYNPITKKPCECNHYNRWWSSYKNEIEVGDTIVKKKGELVFSIHKKDSIISHKYRL</sequence>
<proteinExistence type="predicted"/>
<dbReference type="EMBL" id="FTOV01000002">
    <property type="protein sequence ID" value="SIS70862.1"/>
    <property type="molecule type" value="Genomic_DNA"/>
</dbReference>
<protein>
    <submittedName>
        <fullName evidence="1">Uncharacterized protein</fullName>
    </submittedName>
</protein>
<gene>
    <name evidence="1" type="ORF">SAMN05421785_10294</name>
</gene>
<accession>A0A1N7LAI0</accession>
<dbReference type="OrthoDB" id="1259728at2"/>
<dbReference type="Proteomes" id="UP000185781">
    <property type="component" value="Unassembled WGS sequence"/>
</dbReference>
<name>A0A1N7LAI0_9FLAO</name>
<organism evidence="1 2">
    <name type="scientific">Chryseobacterium gambrini</name>
    <dbReference type="NCBI Taxonomy" id="373672"/>
    <lineage>
        <taxon>Bacteria</taxon>
        <taxon>Pseudomonadati</taxon>
        <taxon>Bacteroidota</taxon>
        <taxon>Flavobacteriia</taxon>
        <taxon>Flavobacteriales</taxon>
        <taxon>Weeksellaceae</taxon>
        <taxon>Chryseobacterium group</taxon>
        <taxon>Chryseobacterium</taxon>
    </lineage>
</organism>
<evidence type="ECO:0000313" key="2">
    <source>
        <dbReference type="Proteomes" id="UP000185781"/>
    </source>
</evidence>
<dbReference type="RefSeq" id="WP_076390649.1">
    <property type="nucleotide sequence ID" value="NZ_FTOV01000002.1"/>
</dbReference>
<reference evidence="1 2" key="1">
    <citation type="submission" date="2017-01" db="EMBL/GenBank/DDBJ databases">
        <authorList>
            <person name="Mah S.A."/>
            <person name="Swanson W.J."/>
            <person name="Moy G.W."/>
            <person name="Vacquier V.D."/>
        </authorList>
    </citation>
    <scope>NUCLEOTIDE SEQUENCE [LARGE SCALE GENOMIC DNA]</scope>
    <source>
        <strain evidence="1 2">DSM 18014</strain>
    </source>
</reference>